<keyword evidence="17" id="KW-0732">Signal</keyword>
<keyword evidence="10" id="KW-0862">Zinc</keyword>
<evidence type="ECO:0000256" key="9">
    <source>
        <dbReference type="ARBA" id="ARBA00022786"/>
    </source>
</evidence>
<comment type="catalytic activity">
    <reaction evidence="1">
        <text>S-ubiquitinyl-[E2 ubiquitin-conjugating enzyme]-L-cysteine + [acceptor protein]-L-lysine = [E2 ubiquitin-conjugating enzyme]-L-cysteine + N(6)-ubiquitinyl-[acceptor protein]-L-lysine.</text>
        <dbReference type="EC" id="2.3.2.27"/>
    </reaction>
</comment>
<evidence type="ECO:0000256" key="13">
    <source>
        <dbReference type="ARBA" id="ARBA00024209"/>
    </source>
</evidence>
<keyword evidence="20" id="KW-1185">Reference proteome</keyword>
<feature type="domain" description="RING-type" evidence="18">
    <location>
        <begin position="103"/>
        <end position="145"/>
    </location>
</feature>
<evidence type="ECO:0000256" key="11">
    <source>
        <dbReference type="ARBA" id="ARBA00022989"/>
    </source>
</evidence>
<evidence type="ECO:0000256" key="1">
    <source>
        <dbReference type="ARBA" id="ARBA00000900"/>
    </source>
</evidence>
<comment type="pathway">
    <text evidence="3">Protein modification; protein ubiquitination.</text>
</comment>
<dbReference type="InterPro" id="IPR013083">
    <property type="entry name" value="Znf_RING/FYVE/PHD"/>
</dbReference>
<keyword evidence="6 16" id="KW-0812">Transmembrane</keyword>
<dbReference type="EnsemblPlants" id="AUR62027828-RA">
    <property type="protein sequence ID" value="AUR62027828-RA:cds"/>
    <property type="gene ID" value="AUR62027828"/>
</dbReference>
<dbReference type="Gene3D" id="3.30.40.10">
    <property type="entry name" value="Zinc/RING finger domain, C3HC4 (zinc finger)"/>
    <property type="match status" value="1"/>
</dbReference>
<dbReference type="InterPro" id="IPR001841">
    <property type="entry name" value="Znf_RING"/>
</dbReference>
<evidence type="ECO:0000256" key="16">
    <source>
        <dbReference type="SAM" id="Phobius"/>
    </source>
</evidence>
<reference evidence="19" key="2">
    <citation type="submission" date="2021-03" db="UniProtKB">
        <authorList>
            <consortium name="EnsemblPlants"/>
        </authorList>
    </citation>
    <scope>IDENTIFICATION</scope>
</reference>
<dbReference type="GO" id="GO:0061630">
    <property type="term" value="F:ubiquitin protein ligase activity"/>
    <property type="evidence" value="ECO:0007669"/>
    <property type="project" value="UniProtKB-EC"/>
</dbReference>
<keyword evidence="7" id="KW-0479">Metal-binding</keyword>
<dbReference type="AlphaFoldDB" id="A0A803MED5"/>
<evidence type="ECO:0000256" key="8">
    <source>
        <dbReference type="ARBA" id="ARBA00022771"/>
    </source>
</evidence>
<dbReference type="Gramene" id="AUR62027828-RA">
    <property type="protein sequence ID" value="AUR62027828-RA:cds"/>
    <property type="gene ID" value="AUR62027828"/>
</dbReference>
<evidence type="ECO:0000256" key="2">
    <source>
        <dbReference type="ARBA" id="ARBA00004167"/>
    </source>
</evidence>
<dbReference type="GO" id="GO:0008270">
    <property type="term" value="F:zinc ion binding"/>
    <property type="evidence" value="ECO:0007669"/>
    <property type="project" value="UniProtKB-KW"/>
</dbReference>
<evidence type="ECO:0000256" key="12">
    <source>
        <dbReference type="ARBA" id="ARBA00023136"/>
    </source>
</evidence>
<dbReference type="SUPFAM" id="SSF57850">
    <property type="entry name" value="RING/U-box"/>
    <property type="match status" value="1"/>
</dbReference>
<evidence type="ECO:0000256" key="4">
    <source>
        <dbReference type="ARBA" id="ARBA00012483"/>
    </source>
</evidence>
<keyword evidence="8 14" id="KW-0863">Zinc-finger</keyword>
<keyword evidence="5" id="KW-0808">Transferase</keyword>
<keyword evidence="9" id="KW-0833">Ubl conjugation pathway</keyword>
<evidence type="ECO:0000256" key="5">
    <source>
        <dbReference type="ARBA" id="ARBA00022679"/>
    </source>
</evidence>
<name>A0A803MED5_CHEQI</name>
<keyword evidence="12 16" id="KW-0472">Membrane</keyword>
<dbReference type="EC" id="2.3.2.27" evidence="4"/>
<dbReference type="SMART" id="SM00184">
    <property type="entry name" value="RING"/>
    <property type="match status" value="1"/>
</dbReference>
<feature type="chain" id="PRO_5030898155" description="RING-type E3 ubiquitin transferase" evidence="17">
    <location>
        <begin position="21"/>
        <end position="336"/>
    </location>
</feature>
<dbReference type="PANTHER" id="PTHR46539">
    <property type="entry name" value="E3 UBIQUITIN-PROTEIN LIGASE ATL42"/>
    <property type="match status" value="1"/>
</dbReference>
<feature type="signal peptide" evidence="17">
    <location>
        <begin position="1"/>
        <end position="20"/>
    </location>
</feature>
<comment type="similarity">
    <text evidence="13">Belongs to the RING-type zinc finger family. ATL subfamily.</text>
</comment>
<evidence type="ECO:0000313" key="20">
    <source>
        <dbReference type="Proteomes" id="UP000596660"/>
    </source>
</evidence>
<proteinExistence type="inferred from homology"/>
<feature type="transmembrane region" description="Helical" evidence="16">
    <location>
        <begin position="30"/>
        <end position="52"/>
    </location>
</feature>
<evidence type="ECO:0000256" key="17">
    <source>
        <dbReference type="SAM" id="SignalP"/>
    </source>
</evidence>
<accession>A0A803MED5</accession>
<keyword evidence="11 16" id="KW-1133">Transmembrane helix</keyword>
<protein>
    <recommendedName>
        <fullName evidence="4">RING-type E3 ubiquitin transferase</fullName>
        <ecNumber evidence="4">2.3.2.27</ecNumber>
    </recommendedName>
</protein>
<evidence type="ECO:0000313" key="19">
    <source>
        <dbReference type="EnsemblPlants" id="AUR62027828-RA:cds"/>
    </source>
</evidence>
<feature type="region of interest" description="Disordered" evidence="15">
    <location>
        <begin position="202"/>
        <end position="227"/>
    </location>
</feature>
<evidence type="ECO:0000256" key="10">
    <source>
        <dbReference type="ARBA" id="ARBA00022833"/>
    </source>
</evidence>
<dbReference type="GO" id="GO:0016020">
    <property type="term" value="C:membrane"/>
    <property type="evidence" value="ECO:0007669"/>
    <property type="project" value="UniProtKB-SubCell"/>
</dbReference>
<dbReference type="Proteomes" id="UP000596660">
    <property type="component" value="Unplaced"/>
</dbReference>
<dbReference type="PANTHER" id="PTHR46539:SF1">
    <property type="entry name" value="E3 UBIQUITIN-PROTEIN LIGASE ATL42"/>
    <property type="match status" value="1"/>
</dbReference>
<evidence type="ECO:0000256" key="15">
    <source>
        <dbReference type="SAM" id="MobiDB-lite"/>
    </source>
</evidence>
<dbReference type="PROSITE" id="PS50089">
    <property type="entry name" value="ZF_RING_2"/>
    <property type="match status" value="1"/>
</dbReference>
<reference evidence="19" key="1">
    <citation type="journal article" date="2017" name="Nature">
        <title>The genome of Chenopodium quinoa.</title>
        <authorList>
            <person name="Jarvis D.E."/>
            <person name="Ho Y.S."/>
            <person name="Lightfoot D.J."/>
            <person name="Schmoeckel S.M."/>
            <person name="Li B."/>
            <person name="Borm T.J.A."/>
            <person name="Ohyanagi H."/>
            <person name="Mineta K."/>
            <person name="Michell C.T."/>
            <person name="Saber N."/>
            <person name="Kharbatia N.M."/>
            <person name="Rupper R.R."/>
            <person name="Sharp A.R."/>
            <person name="Dally N."/>
            <person name="Boughton B.A."/>
            <person name="Woo Y.H."/>
            <person name="Gao G."/>
            <person name="Schijlen E.G.W.M."/>
            <person name="Guo X."/>
            <person name="Momin A.A."/>
            <person name="Negrao S."/>
            <person name="Al-Babili S."/>
            <person name="Gehring C."/>
            <person name="Roessner U."/>
            <person name="Jung C."/>
            <person name="Murphy K."/>
            <person name="Arold S.T."/>
            <person name="Gojobori T."/>
            <person name="van der Linden C.G."/>
            <person name="van Loo E.N."/>
            <person name="Jellen E.N."/>
            <person name="Maughan P.J."/>
            <person name="Tester M."/>
        </authorList>
    </citation>
    <scope>NUCLEOTIDE SEQUENCE [LARGE SCALE GENOMIC DNA]</scope>
    <source>
        <strain evidence="19">cv. PI 614886</strain>
    </source>
</reference>
<organism evidence="19 20">
    <name type="scientific">Chenopodium quinoa</name>
    <name type="common">Quinoa</name>
    <dbReference type="NCBI Taxonomy" id="63459"/>
    <lineage>
        <taxon>Eukaryota</taxon>
        <taxon>Viridiplantae</taxon>
        <taxon>Streptophyta</taxon>
        <taxon>Embryophyta</taxon>
        <taxon>Tracheophyta</taxon>
        <taxon>Spermatophyta</taxon>
        <taxon>Magnoliopsida</taxon>
        <taxon>eudicotyledons</taxon>
        <taxon>Gunneridae</taxon>
        <taxon>Pentapetalae</taxon>
        <taxon>Caryophyllales</taxon>
        <taxon>Chenopodiaceae</taxon>
        <taxon>Chenopodioideae</taxon>
        <taxon>Atripliceae</taxon>
        <taxon>Chenopodium</taxon>
    </lineage>
</organism>
<dbReference type="FunFam" id="3.30.40.10:FF:000187">
    <property type="entry name" value="E3 ubiquitin-protein ligase ATL6"/>
    <property type="match status" value="1"/>
</dbReference>
<dbReference type="Pfam" id="PF13639">
    <property type="entry name" value="zf-RING_2"/>
    <property type="match status" value="1"/>
</dbReference>
<evidence type="ECO:0000256" key="14">
    <source>
        <dbReference type="PROSITE-ProRule" id="PRU00175"/>
    </source>
</evidence>
<sequence>MRKDHFLVLVLLLSPSLAFGEDGKPKKWWSTPLIIVLYIGFFLVAAGVAICVRHFRDRNLPLHYQHEREVRGLDAEEIESLPSLRFSEAKMHRLKEEDQQVECAVCLSEFKDQEVLRILPDCFHVFHPSCIAPWLSSHVTCPICRSSLEHRQGSSVSMSSAFDATSGPLSQRFGHSGYFQHIMDDNDEDLDHDHEHVTVNIEGSSNVHSEVLSDDGPSTPSDTGKKLHRNDVEDILVTIVVVIDAGCVVHELEAQACENENEVIEINGSSLNVTTSSQDNDDPIYLKLWEKSKRHKNGKFDNEAEEKSWSVILDRVRGSSQCFGDGGHQCKDEKIA</sequence>
<evidence type="ECO:0000256" key="6">
    <source>
        <dbReference type="ARBA" id="ARBA00022692"/>
    </source>
</evidence>
<evidence type="ECO:0000256" key="7">
    <source>
        <dbReference type="ARBA" id="ARBA00022723"/>
    </source>
</evidence>
<evidence type="ECO:0000259" key="18">
    <source>
        <dbReference type="PROSITE" id="PS50089"/>
    </source>
</evidence>
<evidence type="ECO:0000256" key="3">
    <source>
        <dbReference type="ARBA" id="ARBA00004906"/>
    </source>
</evidence>
<dbReference type="CDD" id="cd16454">
    <property type="entry name" value="RING-H2_PA-TM-RING"/>
    <property type="match status" value="1"/>
</dbReference>
<comment type="subcellular location">
    <subcellularLocation>
        <location evidence="2">Membrane</location>
        <topology evidence="2">Single-pass membrane protein</topology>
    </subcellularLocation>
</comment>